<dbReference type="EMBL" id="ML170278">
    <property type="protein sequence ID" value="TDL15361.1"/>
    <property type="molecule type" value="Genomic_DNA"/>
</dbReference>
<evidence type="ECO:0000313" key="12">
    <source>
        <dbReference type="EMBL" id="TDL15361.1"/>
    </source>
</evidence>
<keyword evidence="6" id="KW-1015">Disulfide bond</keyword>
<keyword evidence="9" id="KW-0961">Cell wall biogenesis/degradation</keyword>
<feature type="signal peptide" evidence="11">
    <location>
        <begin position="1"/>
        <end position="18"/>
    </location>
</feature>
<evidence type="ECO:0000256" key="10">
    <source>
        <dbReference type="RuleBase" id="RU361169"/>
    </source>
</evidence>
<evidence type="ECO:0000256" key="8">
    <source>
        <dbReference type="ARBA" id="ARBA00023295"/>
    </source>
</evidence>
<evidence type="ECO:0000256" key="6">
    <source>
        <dbReference type="ARBA" id="ARBA00023157"/>
    </source>
</evidence>
<organism evidence="12 13">
    <name type="scientific">Rickenella mellea</name>
    <dbReference type="NCBI Taxonomy" id="50990"/>
    <lineage>
        <taxon>Eukaryota</taxon>
        <taxon>Fungi</taxon>
        <taxon>Dikarya</taxon>
        <taxon>Basidiomycota</taxon>
        <taxon>Agaricomycotina</taxon>
        <taxon>Agaricomycetes</taxon>
        <taxon>Hymenochaetales</taxon>
        <taxon>Rickenellaceae</taxon>
        <taxon>Rickenella</taxon>
    </lineage>
</organism>
<evidence type="ECO:0000256" key="9">
    <source>
        <dbReference type="ARBA" id="ARBA00023316"/>
    </source>
</evidence>
<sequence>MFITAITIFTALFAGASAQLSGRVGPTTALSQKKTVCNVLNYGGKVGSSDIGPAIGSAFTNCVKKNSGSVLYVPPGNYNMATWQTLNGGSNWAFQMDGVITRTGTAGGHMIYIGTANNFEMFSSTSAGAFQGHGYQVRNTGPRFLRVVNSVNWSVHDLIFVDSPEFHVIIDGGSNGEIYNLAIRGANLGGSDGIDISGTNHWVHDVEVTNRDECVTVKNPASNFLIERIWCNQSGGSAMGSLSTGINIKNIVYRNIYTNGGNQAYMIKSNGGSGTVQNVLFQNFIVRGTAYGLDVNQLWASQTPAAGAGVKLQNITFQNWDGYVVDGVQRPPVQFICATGNPCTGISLQNVKMWSATGKAVNKCQAAYGTGGSCLKAGSGGGYAQVTLTVSEPSGYTNPQSMPGDLAAGFSPTAAIPIPSIPTSFYPGLPQISPLARNK</sequence>
<name>A0A4Y7PK40_9AGAM</name>
<keyword evidence="5 10" id="KW-0378">Hydrolase</keyword>
<evidence type="ECO:0000256" key="5">
    <source>
        <dbReference type="ARBA" id="ARBA00022801"/>
    </source>
</evidence>
<evidence type="ECO:0000256" key="3">
    <source>
        <dbReference type="ARBA" id="ARBA00022525"/>
    </source>
</evidence>
<dbReference type="InterPro" id="IPR011050">
    <property type="entry name" value="Pectin_lyase_fold/virulence"/>
</dbReference>
<evidence type="ECO:0000256" key="4">
    <source>
        <dbReference type="ARBA" id="ARBA00022729"/>
    </source>
</evidence>
<protein>
    <submittedName>
        <fullName evidence="12">Rhamnogalacturonase</fullName>
    </submittedName>
</protein>
<dbReference type="GO" id="GO:0071555">
    <property type="term" value="P:cell wall organization"/>
    <property type="evidence" value="ECO:0007669"/>
    <property type="project" value="UniProtKB-KW"/>
</dbReference>
<comment type="similarity">
    <text evidence="2 10">Belongs to the glycosyl hydrolase 28 family.</text>
</comment>
<dbReference type="VEuPathDB" id="FungiDB:BD410DRAFT_845259"/>
<keyword evidence="13" id="KW-1185">Reference proteome</keyword>
<dbReference type="SUPFAM" id="SSF51126">
    <property type="entry name" value="Pectin lyase-like"/>
    <property type="match status" value="1"/>
</dbReference>
<dbReference type="GO" id="GO:0005576">
    <property type="term" value="C:extracellular region"/>
    <property type="evidence" value="ECO:0007669"/>
    <property type="project" value="UniProtKB-SubCell"/>
</dbReference>
<dbReference type="PANTHER" id="PTHR31736:SF19">
    <property type="entry name" value="PECTIN LYASE SUPERFAMILY PROTEIN-RELATED"/>
    <property type="match status" value="1"/>
</dbReference>
<dbReference type="InterPro" id="IPR012334">
    <property type="entry name" value="Pectin_lyas_fold"/>
</dbReference>
<proteinExistence type="inferred from homology"/>
<evidence type="ECO:0000256" key="1">
    <source>
        <dbReference type="ARBA" id="ARBA00004613"/>
    </source>
</evidence>
<dbReference type="InterPro" id="IPR000743">
    <property type="entry name" value="Glyco_hydro_28"/>
</dbReference>
<dbReference type="GO" id="GO:0004650">
    <property type="term" value="F:polygalacturonase activity"/>
    <property type="evidence" value="ECO:0007669"/>
    <property type="project" value="InterPro"/>
</dbReference>
<reference evidence="12 13" key="1">
    <citation type="submission" date="2018-06" db="EMBL/GenBank/DDBJ databases">
        <title>A transcriptomic atlas of mushroom development highlights an independent origin of complex multicellularity.</title>
        <authorList>
            <consortium name="DOE Joint Genome Institute"/>
            <person name="Krizsan K."/>
            <person name="Almasi E."/>
            <person name="Merenyi Z."/>
            <person name="Sahu N."/>
            <person name="Viragh M."/>
            <person name="Koszo T."/>
            <person name="Mondo S."/>
            <person name="Kiss B."/>
            <person name="Balint B."/>
            <person name="Kues U."/>
            <person name="Barry K."/>
            <person name="Hegedus J.C."/>
            <person name="Henrissat B."/>
            <person name="Johnson J."/>
            <person name="Lipzen A."/>
            <person name="Ohm R."/>
            <person name="Nagy I."/>
            <person name="Pangilinan J."/>
            <person name="Yan J."/>
            <person name="Xiong Y."/>
            <person name="Grigoriev I.V."/>
            <person name="Hibbett D.S."/>
            <person name="Nagy L.G."/>
        </authorList>
    </citation>
    <scope>NUCLEOTIDE SEQUENCE [LARGE SCALE GENOMIC DNA]</scope>
    <source>
        <strain evidence="12 13">SZMC22713</strain>
    </source>
</reference>
<accession>A0A4Y7PK40</accession>
<dbReference type="Gene3D" id="2.160.20.10">
    <property type="entry name" value="Single-stranded right-handed beta-helix, Pectin lyase-like"/>
    <property type="match status" value="1"/>
</dbReference>
<comment type="subcellular location">
    <subcellularLocation>
        <location evidence="1">Secreted</location>
    </subcellularLocation>
</comment>
<keyword evidence="3" id="KW-0964">Secreted</keyword>
<evidence type="ECO:0000256" key="2">
    <source>
        <dbReference type="ARBA" id="ARBA00008834"/>
    </source>
</evidence>
<keyword evidence="4 11" id="KW-0732">Signal</keyword>
<evidence type="ECO:0000256" key="11">
    <source>
        <dbReference type="SAM" id="SignalP"/>
    </source>
</evidence>
<keyword evidence="7" id="KW-0325">Glycoprotein</keyword>
<gene>
    <name evidence="12" type="ORF">BD410DRAFT_845259</name>
</gene>
<dbReference type="PANTHER" id="PTHR31736">
    <property type="match status" value="1"/>
</dbReference>
<evidence type="ECO:0000256" key="7">
    <source>
        <dbReference type="ARBA" id="ARBA00023180"/>
    </source>
</evidence>
<dbReference type="Pfam" id="PF00295">
    <property type="entry name" value="Glyco_hydro_28"/>
    <property type="match status" value="1"/>
</dbReference>
<evidence type="ECO:0000313" key="13">
    <source>
        <dbReference type="Proteomes" id="UP000294933"/>
    </source>
</evidence>
<dbReference type="STRING" id="50990.A0A4Y7PK40"/>
<keyword evidence="8 10" id="KW-0326">Glycosidase</keyword>
<dbReference type="GO" id="GO:0005975">
    <property type="term" value="P:carbohydrate metabolic process"/>
    <property type="evidence" value="ECO:0007669"/>
    <property type="project" value="InterPro"/>
</dbReference>
<feature type="chain" id="PRO_5021404708" evidence="11">
    <location>
        <begin position="19"/>
        <end position="439"/>
    </location>
</feature>
<dbReference type="AlphaFoldDB" id="A0A4Y7PK40"/>
<dbReference type="Proteomes" id="UP000294933">
    <property type="component" value="Unassembled WGS sequence"/>
</dbReference>
<dbReference type="OrthoDB" id="2268901at2759"/>
<dbReference type="GO" id="GO:0046576">
    <property type="term" value="F:rhamnogalacturonan alpha-L-rhamnopyranosyl-(1-&gt;4)-alpha-D-galactopyranosyluronide lyase activity"/>
    <property type="evidence" value="ECO:0007669"/>
    <property type="project" value="UniProtKB-ARBA"/>
</dbReference>